<protein>
    <submittedName>
        <fullName evidence="2">Uncharacterized protein</fullName>
    </submittedName>
</protein>
<evidence type="ECO:0000256" key="1">
    <source>
        <dbReference type="SAM" id="MobiDB-lite"/>
    </source>
</evidence>
<evidence type="ECO:0000313" key="3">
    <source>
        <dbReference type="Proteomes" id="UP001500928"/>
    </source>
</evidence>
<organism evidence="2 3">
    <name type="scientific">Actinomycetospora chlora</name>
    <dbReference type="NCBI Taxonomy" id="663608"/>
    <lineage>
        <taxon>Bacteria</taxon>
        <taxon>Bacillati</taxon>
        <taxon>Actinomycetota</taxon>
        <taxon>Actinomycetes</taxon>
        <taxon>Pseudonocardiales</taxon>
        <taxon>Pseudonocardiaceae</taxon>
        <taxon>Actinomycetospora</taxon>
    </lineage>
</organism>
<dbReference type="EMBL" id="BAABHO010000004">
    <property type="protein sequence ID" value="GAA4776666.1"/>
    <property type="molecule type" value="Genomic_DNA"/>
</dbReference>
<gene>
    <name evidence="2" type="ORF">GCM10023200_06690</name>
</gene>
<keyword evidence="3" id="KW-1185">Reference proteome</keyword>
<accession>A0ABP9A9H5</accession>
<dbReference type="Proteomes" id="UP001500928">
    <property type="component" value="Unassembled WGS sequence"/>
</dbReference>
<name>A0ABP9A9H5_9PSEU</name>
<proteinExistence type="predicted"/>
<comment type="caution">
    <text evidence="2">The sequence shown here is derived from an EMBL/GenBank/DDBJ whole genome shotgun (WGS) entry which is preliminary data.</text>
</comment>
<feature type="compositionally biased region" description="Basic and acidic residues" evidence="1">
    <location>
        <begin position="81"/>
        <end position="91"/>
    </location>
</feature>
<evidence type="ECO:0000313" key="2">
    <source>
        <dbReference type="EMBL" id="GAA4776666.1"/>
    </source>
</evidence>
<reference evidence="3" key="1">
    <citation type="journal article" date="2019" name="Int. J. Syst. Evol. Microbiol.">
        <title>The Global Catalogue of Microorganisms (GCM) 10K type strain sequencing project: providing services to taxonomists for standard genome sequencing and annotation.</title>
        <authorList>
            <consortium name="The Broad Institute Genomics Platform"/>
            <consortium name="The Broad Institute Genome Sequencing Center for Infectious Disease"/>
            <person name="Wu L."/>
            <person name="Ma J."/>
        </authorList>
    </citation>
    <scope>NUCLEOTIDE SEQUENCE [LARGE SCALE GENOMIC DNA]</scope>
    <source>
        <strain evidence="3">JCM 17979</strain>
    </source>
</reference>
<sequence length="91" mass="9793">MLRPGRPGHSADTDADDVSTAEFSLTVTKMVLLISLRNRPVTPSLRPATSPPGPIKSGWWLLGDTTASLPATGGRTPDVSRSPDKLFEEYM</sequence>
<feature type="region of interest" description="Disordered" evidence="1">
    <location>
        <begin position="70"/>
        <end position="91"/>
    </location>
</feature>